<dbReference type="EMBL" id="AZEY01000020">
    <property type="protein sequence ID" value="KRL69087.1"/>
    <property type="molecule type" value="Genomic_DNA"/>
</dbReference>
<sequence length="118" mass="13578">MQKMTIKHAAIIVIMSVGLGLATQVPQTANASYDTRTIPTVFRHRWYGENHQIYNQFTAKHGYYHVANDTISSKVKRVKVYSAHHIRVWSTDLLSVTLIVKGHTLATYTAGRWTKWHR</sequence>
<accession>A0A0R1SIR7</accession>
<evidence type="ECO:0000313" key="3">
    <source>
        <dbReference type="Proteomes" id="UP000052013"/>
    </source>
</evidence>
<dbReference type="Proteomes" id="UP000052013">
    <property type="component" value="Unassembled WGS sequence"/>
</dbReference>
<proteinExistence type="predicted"/>
<keyword evidence="1" id="KW-0732">Signal</keyword>
<reference evidence="2 3" key="1">
    <citation type="journal article" date="2015" name="Genome Announc.">
        <title>Expanding the biotechnology potential of lactobacilli through comparative genomics of 213 strains and associated genera.</title>
        <authorList>
            <person name="Sun Z."/>
            <person name="Harris H.M."/>
            <person name="McCann A."/>
            <person name="Guo C."/>
            <person name="Argimon S."/>
            <person name="Zhang W."/>
            <person name="Yang X."/>
            <person name="Jeffery I.B."/>
            <person name="Cooney J.C."/>
            <person name="Kagawa T.F."/>
            <person name="Liu W."/>
            <person name="Song Y."/>
            <person name="Salvetti E."/>
            <person name="Wrobel A."/>
            <person name="Rasinkangas P."/>
            <person name="Parkhill J."/>
            <person name="Rea M.C."/>
            <person name="O'Sullivan O."/>
            <person name="Ritari J."/>
            <person name="Douillard F.P."/>
            <person name="Paul Ross R."/>
            <person name="Yang R."/>
            <person name="Briner A.E."/>
            <person name="Felis G.E."/>
            <person name="de Vos W.M."/>
            <person name="Barrangou R."/>
            <person name="Klaenhammer T.R."/>
            <person name="Caufield P.W."/>
            <person name="Cui Y."/>
            <person name="Zhang H."/>
            <person name="O'Toole P.W."/>
        </authorList>
    </citation>
    <scope>NUCLEOTIDE SEQUENCE [LARGE SCALE GENOMIC DNA]</scope>
    <source>
        <strain evidence="2 3">DSM 14421</strain>
    </source>
</reference>
<feature type="chain" id="PRO_5006410608" evidence="1">
    <location>
        <begin position="32"/>
        <end position="118"/>
    </location>
</feature>
<protein>
    <submittedName>
        <fullName evidence="2">Uncharacterized protein</fullName>
    </submittedName>
</protein>
<dbReference type="PATRIC" id="fig|1423739.3.peg.2400"/>
<evidence type="ECO:0000256" key="1">
    <source>
        <dbReference type="SAM" id="SignalP"/>
    </source>
</evidence>
<dbReference type="AlphaFoldDB" id="A0A0R1SIR7"/>
<gene>
    <name evidence="2" type="ORF">FC85_GL002308</name>
</gene>
<evidence type="ECO:0000313" key="2">
    <source>
        <dbReference type="EMBL" id="KRL69087.1"/>
    </source>
</evidence>
<feature type="signal peptide" evidence="1">
    <location>
        <begin position="1"/>
        <end position="31"/>
    </location>
</feature>
<comment type="caution">
    <text evidence="2">The sequence shown here is derived from an EMBL/GenBank/DDBJ whole genome shotgun (WGS) entry which is preliminary data.</text>
</comment>
<name>A0A0R1SIR7_9LACO</name>
<organism evidence="2 3">
    <name type="scientific">Lentilactobacillus diolivorans DSM 14421</name>
    <dbReference type="NCBI Taxonomy" id="1423739"/>
    <lineage>
        <taxon>Bacteria</taxon>
        <taxon>Bacillati</taxon>
        <taxon>Bacillota</taxon>
        <taxon>Bacilli</taxon>
        <taxon>Lactobacillales</taxon>
        <taxon>Lactobacillaceae</taxon>
        <taxon>Lentilactobacillus</taxon>
    </lineage>
</organism>